<reference evidence="2" key="1">
    <citation type="submission" date="2015-07" db="EMBL/GenBank/DDBJ databases">
        <title>Transcriptome Assembly of Anthurium amnicola.</title>
        <authorList>
            <person name="Suzuki J."/>
        </authorList>
    </citation>
    <scope>NUCLEOTIDE SEQUENCE</scope>
</reference>
<protein>
    <submittedName>
        <fullName evidence="2">Amphiphysin</fullName>
    </submittedName>
</protein>
<feature type="compositionally biased region" description="Basic and acidic residues" evidence="1">
    <location>
        <begin position="246"/>
        <end position="255"/>
    </location>
</feature>
<dbReference type="AlphaFoldDB" id="A0A1D1XWZ3"/>
<feature type="compositionally biased region" description="Pro residues" evidence="1">
    <location>
        <begin position="187"/>
        <end position="197"/>
    </location>
</feature>
<dbReference type="EMBL" id="GDJX01021036">
    <property type="protein sequence ID" value="JAT46900.1"/>
    <property type="molecule type" value="Transcribed_RNA"/>
</dbReference>
<evidence type="ECO:0000256" key="1">
    <source>
        <dbReference type="SAM" id="MobiDB-lite"/>
    </source>
</evidence>
<gene>
    <name evidence="2" type="primary">AMPH</name>
    <name evidence="2" type="ORF">g.43636</name>
</gene>
<sequence>ENQKLSCELLSPSLLPPTHSTAATEPSFITSIRSFPVPNFLPLSIHTMDPVGACQLFVRLWECFSPQRSYLEDIEGKTEKLKDGAEDLSALMQDVKTEVETSGRAATALATQWLVKAERGRRRAEVVLSHVDPNMGGGGGGDAGRHGCCINCTSRYKKGKSIAKASKKVADLQKEGKELKVTFSRPEPNPSVAPPPAGNGANKPNPPVEPCAPPSPETRDERSGRDHREDRKPVPLPSSPSFGDAPARRVADRAARNGANKPN</sequence>
<proteinExistence type="predicted"/>
<organism evidence="2">
    <name type="scientific">Anthurium amnicola</name>
    <dbReference type="NCBI Taxonomy" id="1678845"/>
    <lineage>
        <taxon>Eukaryota</taxon>
        <taxon>Viridiplantae</taxon>
        <taxon>Streptophyta</taxon>
        <taxon>Embryophyta</taxon>
        <taxon>Tracheophyta</taxon>
        <taxon>Spermatophyta</taxon>
        <taxon>Magnoliopsida</taxon>
        <taxon>Liliopsida</taxon>
        <taxon>Araceae</taxon>
        <taxon>Pothoideae</taxon>
        <taxon>Potheae</taxon>
        <taxon>Anthurium</taxon>
    </lineage>
</organism>
<accession>A0A1D1XWZ3</accession>
<feature type="compositionally biased region" description="Pro residues" evidence="1">
    <location>
        <begin position="204"/>
        <end position="216"/>
    </location>
</feature>
<feature type="non-terminal residue" evidence="2">
    <location>
        <position position="263"/>
    </location>
</feature>
<feature type="compositionally biased region" description="Basic and acidic residues" evidence="1">
    <location>
        <begin position="217"/>
        <end position="233"/>
    </location>
</feature>
<evidence type="ECO:0000313" key="2">
    <source>
        <dbReference type="EMBL" id="JAT46900.1"/>
    </source>
</evidence>
<feature type="region of interest" description="Disordered" evidence="1">
    <location>
        <begin position="178"/>
        <end position="263"/>
    </location>
</feature>
<name>A0A1D1XWZ3_9ARAE</name>
<feature type="non-terminal residue" evidence="2">
    <location>
        <position position="1"/>
    </location>
</feature>